<dbReference type="CDD" id="cd03675">
    <property type="entry name" value="NUDIX_Hydrolase"/>
    <property type="match status" value="1"/>
</dbReference>
<evidence type="ECO:0000259" key="5">
    <source>
        <dbReference type="PROSITE" id="PS51462"/>
    </source>
</evidence>
<evidence type="ECO:0000256" key="3">
    <source>
        <dbReference type="ARBA" id="ARBA00015552"/>
    </source>
</evidence>
<evidence type="ECO:0000256" key="1">
    <source>
        <dbReference type="ARBA" id="ARBA00007608"/>
    </source>
</evidence>
<dbReference type="SUPFAM" id="SSF55811">
    <property type="entry name" value="Nudix"/>
    <property type="match status" value="1"/>
</dbReference>
<evidence type="ECO:0000256" key="2">
    <source>
        <dbReference type="ARBA" id="ARBA00011245"/>
    </source>
</evidence>
<dbReference type="InterPro" id="IPR033713">
    <property type="entry name" value="NudJ"/>
</dbReference>
<dbReference type="EMBL" id="FOFO01000004">
    <property type="protein sequence ID" value="SEP71577.1"/>
    <property type="molecule type" value="Genomic_DNA"/>
</dbReference>
<evidence type="ECO:0000256" key="4">
    <source>
        <dbReference type="RuleBase" id="RU364043"/>
    </source>
</evidence>
<reference evidence="6 7" key="1">
    <citation type="submission" date="2016-10" db="EMBL/GenBank/DDBJ databases">
        <authorList>
            <person name="de Groot N.N."/>
        </authorList>
    </citation>
    <scope>NUCLEOTIDE SEQUENCE [LARGE SCALE GENOMIC DNA]</scope>
    <source>
        <strain evidence="6 7">B7-7</strain>
    </source>
</reference>
<dbReference type="PROSITE" id="PS51462">
    <property type="entry name" value="NUDIX"/>
    <property type="match status" value="1"/>
</dbReference>
<dbReference type="GO" id="GO:0004787">
    <property type="term" value="F:thiamine diphosphate phosphatase activity"/>
    <property type="evidence" value="ECO:0007669"/>
    <property type="project" value="InterPro"/>
</dbReference>
<dbReference type="OrthoDB" id="8594221at2"/>
<gene>
    <name evidence="4" type="primary">nudJ</name>
    <name evidence="6" type="ORF">SAMN05421693_10444</name>
</gene>
<dbReference type="Proteomes" id="UP000199496">
    <property type="component" value="Unassembled WGS sequence"/>
</dbReference>
<keyword evidence="4" id="KW-0460">Magnesium</keyword>
<name>A0A1H9A513_9GAMM</name>
<proteinExistence type="inferred from homology"/>
<sequence>MVWTPRVTVAAVVEQDGRFLLVEELEQGRSVYNQPAGHLEDDEGLIAATVRETLEETGRHFVPEALVGIYRLRHEGTGLTFIRVAITGQVSDPVPGHHRDPDILDTHWLHRDALIARPETLRSPLVLRCIDDYLSGQRYPLDLLTDLPSIPAV</sequence>
<comment type="similarity">
    <text evidence="1 4">Belongs to the Nudix hydrolase family. NudJ subfamily.</text>
</comment>
<evidence type="ECO:0000313" key="6">
    <source>
        <dbReference type="EMBL" id="SEP71577.1"/>
    </source>
</evidence>
<dbReference type="Pfam" id="PF00293">
    <property type="entry name" value="NUDIX"/>
    <property type="match status" value="1"/>
</dbReference>
<dbReference type="STRING" id="867345.SAMN05421693_10444"/>
<evidence type="ECO:0000313" key="7">
    <source>
        <dbReference type="Proteomes" id="UP000199496"/>
    </source>
</evidence>
<comment type="cofactor">
    <cofactor evidence="4">
        <name>Mg(2+)</name>
        <dbReference type="ChEBI" id="CHEBI:18420"/>
    </cofactor>
</comment>
<dbReference type="EC" id="3.6.1.-" evidence="4"/>
<dbReference type="GO" id="GO:0017111">
    <property type="term" value="F:ribonucleoside triphosphate phosphatase activity"/>
    <property type="evidence" value="ECO:0007669"/>
    <property type="project" value="InterPro"/>
</dbReference>
<dbReference type="RefSeq" id="WP_090203858.1">
    <property type="nucleotide sequence ID" value="NZ_FOFO01000004.1"/>
</dbReference>
<accession>A0A1H9A513</accession>
<dbReference type="AlphaFoldDB" id="A0A1H9A513"/>
<feature type="domain" description="Nudix hydrolase" evidence="5">
    <location>
        <begin position="2"/>
        <end position="131"/>
    </location>
</feature>
<comment type="subunit">
    <text evidence="2 4">Monomer.</text>
</comment>
<protein>
    <recommendedName>
        <fullName evidence="3 4">Phosphatase NudJ</fullName>
        <ecNumber evidence="4">3.6.1.-</ecNumber>
    </recommendedName>
</protein>
<dbReference type="PANTHER" id="PTHR43222">
    <property type="entry name" value="NUDIX HYDROLASE 23"/>
    <property type="match status" value="1"/>
</dbReference>
<keyword evidence="4" id="KW-0378">Hydrolase</keyword>
<dbReference type="Gene3D" id="3.90.79.10">
    <property type="entry name" value="Nucleoside Triphosphate Pyrophosphohydrolase"/>
    <property type="match status" value="1"/>
</dbReference>
<dbReference type="GO" id="GO:0017110">
    <property type="term" value="F:nucleoside diphosphate phosphatase activity"/>
    <property type="evidence" value="ECO:0007669"/>
    <property type="project" value="InterPro"/>
</dbReference>
<organism evidence="6 7">
    <name type="scientific">Ectothiorhodospira magna</name>
    <dbReference type="NCBI Taxonomy" id="867345"/>
    <lineage>
        <taxon>Bacteria</taxon>
        <taxon>Pseudomonadati</taxon>
        <taxon>Pseudomonadota</taxon>
        <taxon>Gammaproteobacteria</taxon>
        <taxon>Chromatiales</taxon>
        <taxon>Ectothiorhodospiraceae</taxon>
        <taxon>Ectothiorhodospira</taxon>
    </lineage>
</organism>
<dbReference type="InterPro" id="IPR000086">
    <property type="entry name" value="NUDIX_hydrolase_dom"/>
</dbReference>
<dbReference type="InterPro" id="IPR015797">
    <property type="entry name" value="NUDIX_hydrolase-like_dom_sf"/>
</dbReference>
<keyword evidence="7" id="KW-1185">Reference proteome</keyword>
<dbReference type="PANTHER" id="PTHR43222:SF11">
    <property type="entry name" value="PHOSPHATASE NUDJ"/>
    <property type="match status" value="1"/>
</dbReference>